<protein>
    <submittedName>
        <fullName evidence="1">Putative lipocalin-2 1 lipocalin</fullName>
    </submittedName>
</protein>
<name>V5HL86_IXORI</name>
<sequence>SFERTTNGIPHACVYVNMNGKKTNNQYEFEQGHTLAKDNKTVIIEHLYATTYKTGVYNKPRVKDNAMYVHKYADEPASGFRYQLIYSDYGNCDILRALNRKGGADCELYVHDKYVDDGPTPNCEGVYGYACGSDDLRYRQQVYFQSCRAETETTTPTPLIYSTSSGGCK</sequence>
<dbReference type="GO" id="GO:0043176">
    <property type="term" value="F:amine binding"/>
    <property type="evidence" value="ECO:0007669"/>
    <property type="project" value="InterPro"/>
</dbReference>
<dbReference type="InterPro" id="IPR002970">
    <property type="entry name" value="Tick_his-bd"/>
</dbReference>
<dbReference type="AlphaFoldDB" id="V5HL86"/>
<dbReference type="SUPFAM" id="SSF50814">
    <property type="entry name" value="Lipocalins"/>
    <property type="match status" value="1"/>
</dbReference>
<organism evidence="1">
    <name type="scientific">Ixodes ricinus</name>
    <name type="common">Common tick</name>
    <name type="synonym">Acarus ricinus</name>
    <dbReference type="NCBI Taxonomy" id="34613"/>
    <lineage>
        <taxon>Eukaryota</taxon>
        <taxon>Metazoa</taxon>
        <taxon>Ecdysozoa</taxon>
        <taxon>Arthropoda</taxon>
        <taxon>Chelicerata</taxon>
        <taxon>Arachnida</taxon>
        <taxon>Acari</taxon>
        <taxon>Parasitiformes</taxon>
        <taxon>Ixodida</taxon>
        <taxon>Ixodoidea</taxon>
        <taxon>Ixodidae</taxon>
        <taxon>Ixodinae</taxon>
        <taxon>Ixodes</taxon>
    </lineage>
</organism>
<proteinExistence type="evidence at transcript level"/>
<dbReference type="EMBL" id="GANP01010205">
    <property type="protein sequence ID" value="JAB74263.1"/>
    <property type="molecule type" value="mRNA"/>
</dbReference>
<dbReference type="GO" id="GO:0030682">
    <property type="term" value="P:symbiont-mediated perturbation of host defenses"/>
    <property type="evidence" value="ECO:0007669"/>
    <property type="project" value="InterPro"/>
</dbReference>
<accession>V5HL86</accession>
<dbReference type="InterPro" id="IPR012674">
    <property type="entry name" value="Calycin"/>
</dbReference>
<dbReference type="Gene3D" id="2.40.128.20">
    <property type="match status" value="1"/>
</dbReference>
<reference evidence="1" key="1">
    <citation type="journal article" date="2015" name="Sci. Rep.">
        <title>Tissue- and time-dependent transcription in Ixodes ricinus salivary glands and midguts when blood feeding on the vertebrate host.</title>
        <authorList>
            <person name="Kotsyfakis M."/>
            <person name="Schwarz A."/>
            <person name="Erhart J."/>
            <person name="Ribeiro J.M."/>
        </authorList>
    </citation>
    <scope>NUCLEOTIDE SEQUENCE</scope>
    <source>
        <tissue evidence="1">Salivary gland and midgut</tissue>
    </source>
</reference>
<dbReference type="Pfam" id="PF02098">
    <property type="entry name" value="His_binding"/>
    <property type="match status" value="1"/>
</dbReference>
<feature type="non-terminal residue" evidence="1">
    <location>
        <position position="1"/>
    </location>
</feature>
<evidence type="ECO:0000313" key="1">
    <source>
        <dbReference type="EMBL" id="JAB74263.1"/>
    </source>
</evidence>
<feature type="non-terminal residue" evidence="1">
    <location>
        <position position="169"/>
    </location>
</feature>